<feature type="transmembrane region" description="Helical" evidence="1">
    <location>
        <begin position="452"/>
        <end position="470"/>
    </location>
</feature>
<evidence type="ECO:0000256" key="1">
    <source>
        <dbReference type="SAM" id="Phobius"/>
    </source>
</evidence>
<keyword evidence="1" id="KW-0472">Membrane</keyword>
<organism evidence="2 3">
    <name type="scientific">Xylanimonas oleitrophica</name>
    <dbReference type="NCBI Taxonomy" id="2607479"/>
    <lineage>
        <taxon>Bacteria</taxon>
        <taxon>Bacillati</taxon>
        <taxon>Actinomycetota</taxon>
        <taxon>Actinomycetes</taxon>
        <taxon>Micrococcales</taxon>
        <taxon>Promicromonosporaceae</taxon>
        <taxon>Xylanimonas</taxon>
    </lineage>
</organism>
<keyword evidence="3" id="KW-1185">Reference proteome</keyword>
<feature type="transmembrane region" description="Helical" evidence="1">
    <location>
        <begin position="178"/>
        <end position="196"/>
    </location>
</feature>
<dbReference type="Proteomes" id="UP000248783">
    <property type="component" value="Unassembled WGS sequence"/>
</dbReference>
<feature type="transmembrane region" description="Helical" evidence="1">
    <location>
        <begin position="72"/>
        <end position="89"/>
    </location>
</feature>
<feature type="transmembrane region" description="Helical" evidence="1">
    <location>
        <begin position="226"/>
        <end position="247"/>
    </location>
</feature>
<feature type="transmembrane region" description="Helical" evidence="1">
    <location>
        <begin position="335"/>
        <end position="357"/>
    </location>
</feature>
<feature type="transmembrane region" description="Helical" evidence="1">
    <location>
        <begin position="115"/>
        <end position="142"/>
    </location>
</feature>
<protein>
    <recommendedName>
        <fullName evidence="4">Polyketide antibiotic transporter</fullName>
    </recommendedName>
</protein>
<keyword evidence="1" id="KW-0812">Transmembrane</keyword>
<accession>A0A2W5WXI0</accession>
<dbReference type="EMBL" id="QKWH01000006">
    <property type="protein sequence ID" value="PZR53006.1"/>
    <property type="molecule type" value="Genomic_DNA"/>
</dbReference>
<feature type="transmembrane region" description="Helical" evidence="1">
    <location>
        <begin position="285"/>
        <end position="303"/>
    </location>
</feature>
<keyword evidence="1" id="KW-1133">Transmembrane helix</keyword>
<proteinExistence type="predicted"/>
<reference evidence="2 3" key="1">
    <citation type="submission" date="2018-06" db="EMBL/GenBank/DDBJ databases">
        <title>Whole genome sequencing of a novel hydrocarbon degrading bacterial strain, PW21 isolated from oil contaminated produced water sample.</title>
        <authorList>
            <person name="Nagkirti P."/>
            <person name="Shaikh A."/>
            <person name="Gowdaman V."/>
            <person name="Engineer A.E."/>
            <person name="Dagar S."/>
            <person name="Dhakephalkar P.K."/>
        </authorList>
    </citation>
    <scope>NUCLEOTIDE SEQUENCE [LARGE SCALE GENOMIC DNA]</scope>
    <source>
        <strain evidence="2 3">PW21</strain>
    </source>
</reference>
<evidence type="ECO:0000313" key="2">
    <source>
        <dbReference type="EMBL" id="PZR53006.1"/>
    </source>
</evidence>
<gene>
    <name evidence="2" type="ORF">DNL40_10090</name>
</gene>
<feature type="transmembrane region" description="Helical" evidence="1">
    <location>
        <begin position="148"/>
        <end position="171"/>
    </location>
</feature>
<evidence type="ECO:0008006" key="4">
    <source>
        <dbReference type="Google" id="ProtNLM"/>
    </source>
</evidence>
<dbReference type="AlphaFoldDB" id="A0A2W5WXI0"/>
<name>A0A2W5WXI0_9MICO</name>
<feature type="transmembrane region" description="Helical" evidence="1">
    <location>
        <begin position="386"/>
        <end position="409"/>
    </location>
</feature>
<feature type="transmembrane region" description="Helical" evidence="1">
    <location>
        <begin position="421"/>
        <end position="445"/>
    </location>
</feature>
<feature type="transmembrane region" description="Helical" evidence="1">
    <location>
        <begin position="495"/>
        <end position="516"/>
    </location>
</feature>
<evidence type="ECO:0000313" key="3">
    <source>
        <dbReference type="Proteomes" id="UP000248783"/>
    </source>
</evidence>
<sequence>MLRRDRVRLAVWSASVVALWLYVVTAFGALYSTAEERQARAALMTTPASVMMTGPGYGLEDYTLGAMVANELLLWVALALAIMSVLEIVRHTRAEEESGRAELVRAGAVGRHAPAVAAMLLVLVVNVVVAVLSGAVLVAGGLDAGDSAVLVVAAALTALVFAAVAVVTCQLTAHGRGAAGLALAVFGAAALVRAAGDIQERHGSALSWFSPIAWAQQTRVFVDTRLWPLVPSAVLVVLLLVLGAVLASRRDHGAGMLPDRRGRADARPSLRSPVALAWRQQRTALAWWTLGAGLMWLASGTYVDGVGDMIGDLAETNPAVAQIFGADGGQGLVDAFVAVILLYAVLAALGYGIAAVLRAGAEEAEGRAEVALALPVSRGRWLGAQLVVAEAGAAVLVLAGGAGTALGALSVGVDDPAAWTYLLAAASYLPAVAVVLGLAAALYAWWPRLAGLAWAVLALVFVVGMFGDALDLPDAVQGLSPLWWVPRVPAEDPRLLPVVVLAGVAVTLHVLAFAGFRRRDVPAR</sequence>
<comment type="caution">
    <text evidence="2">The sequence shown here is derived from an EMBL/GenBank/DDBJ whole genome shotgun (WGS) entry which is preliminary data.</text>
</comment>
<feature type="transmembrane region" description="Helical" evidence="1">
    <location>
        <begin position="9"/>
        <end position="31"/>
    </location>
</feature>